<dbReference type="InterPro" id="IPR025451">
    <property type="entry name" value="DUF4211"/>
</dbReference>
<feature type="compositionally biased region" description="Basic residues" evidence="1">
    <location>
        <begin position="101"/>
        <end position="116"/>
    </location>
</feature>
<feature type="compositionally biased region" description="Acidic residues" evidence="1">
    <location>
        <begin position="165"/>
        <end position="180"/>
    </location>
</feature>
<reference evidence="3 4" key="1">
    <citation type="submission" date="2016-12" db="EMBL/GenBank/DDBJ databases">
        <title>The genomes of Aspergillus section Nigri reveals drivers in fungal speciation.</title>
        <authorList>
            <consortium name="DOE Joint Genome Institute"/>
            <person name="Vesth T.C."/>
            <person name="Nybo J."/>
            <person name="Theobald S."/>
            <person name="Brandl J."/>
            <person name="Frisvad J.C."/>
            <person name="Nielsen K.F."/>
            <person name="Lyhne E.K."/>
            <person name="Kogle M.E."/>
            <person name="Kuo A."/>
            <person name="Riley R."/>
            <person name="Clum A."/>
            <person name="Nolan M."/>
            <person name="Lipzen A."/>
            <person name="Salamov A."/>
            <person name="Henrissat B."/>
            <person name="Wiebenga A."/>
            <person name="De Vries R.P."/>
            <person name="Grigoriev I.V."/>
            <person name="Mortensen U.H."/>
            <person name="Andersen M.R."/>
            <person name="Baker S.E."/>
        </authorList>
    </citation>
    <scope>NUCLEOTIDE SEQUENCE [LARGE SCALE GENOMIC DNA]</scope>
    <source>
        <strain evidence="3 4">CBS 117.55</strain>
    </source>
</reference>
<dbReference type="AlphaFoldDB" id="A0A317VU05"/>
<evidence type="ECO:0000313" key="4">
    <source>
        <dbReference type="Proteomes" id="UP000247233"/>
    </source>
</evidence>
<feature type="compositionally biased region" description="Low complexity" evidence="1">
    <location>
        <begin position="77"/>
        <end position="88"/>
    </location>
</feature>
<name>A0A317VU05_9EURO</name>
<feature type="compositionally biased region" description="Acidic residues" evidence="1">
    <location>
        <begin position="278"/>
        <end position="288"/>
    </location>
</feature>
<gene>
    <name evidence="3" type="ORF">BO70DRAFT_317309</name>
</gene>
<keyword evidence="4" id="KW-1185">Reference proteome</keyword>
<dbReference type="EMBL" id="MSFL01000018">
    <property type="protein sequence ID" value="PWY77345.1"/>
    <property type="molecule type" value="Genomic_DNA"/>
</dbReference>
<dbReference type="Proteomes" id="UP000247233">
    <property type="component" value="Unassembled WGS sequence"/>
</dbReference>
<feature type="region of interest" description="Disordered" evidence="1">
    <location>
        <begin position="461"/>
        <end position="487"/>
    </location>
</feature>
<dbReference type="PANTHER" id="PTHR14689:SF0">
    <property type="entry name" value="COILED-COIL DOMAIN-CONTAINING PROTEIN 82"/>
    <property type="match status" value="1"/>
</dbReference>
<comment type="caution">
    <text evidence="3">The sequence shown here is derived from an EMBL/GenBank/DDBJ whole genome shotgun (WGS) entry which is preliminary data.</text>
</comment>
<feature type="compositionally biased region" description="Acidic residues" evidence="1">
    <location>
        <begin position="207"/>
        <end position="217"/>
    </location>
</feature>
<dbReference type="RefSeq" id="XP_025397918.1">
    <property type="nucleotide sequence ID" value="XM_025540382.1"/>
</dbReference>
<feature type="compositionally biased region" description="Polar residues" evidence="1">
    <location>
        <begin position="62"/>
        <end position="72"/>
    </location>
</feature>
<dbReference type="GeneID" id="37062619"/>
<dbReference type="OrthoDB" id="21499at2759"/>
<feature type="compositionally biased region" description="Basic and acidic residues" evidence="1">
    <location>
        <begin position="23"/>
        <end position="37"/>
    </location>
</feature>
<dbReference type="PANTHER" id="PTHR14689">
    <property type="entry name" value="PHORBOL-ESTER_DAG-TYPE DOMAIN-CONTAINING PROTEIN"/>
    <property type="match status" value="1"/>
</dbReference>
<feature type="region of interest" description="Disordered" evidence="1">
    <location>
        <begin position="1"/>
        <end position="319"/>
    </location>
</feature>
<evidence type="ECO:0000259" key="2">
    <source>
        <dbReference type="Pfam" id="PF13926"/>
    </source>
</evidence>
<dbReference type="GO" id="GO:0005634">
    <property type="term" value="C:nucleus"/>
    <property type="evidence" value="ECO:0007669"/>
    <property type="project" value="TreeGrafter"/>
</dbReference>
<feature type="compositionally biased region" description="Acidic residues" evidence="1">
    <location>
        <begin position="462"/>
        <end position="472"/>
    </location>
</feature>
<feature type="domain" description="DUF4211" evidence="2">
    <location>
        <begin position="324"/>
        <end position="459"/>
    </location>
</feature>
<protein>
    <recommendedName>
        <fullName evidence="2">DUF4211 domain-containing protein</fullName>
    </recommendedName>
</protein>
<feature type="compositionally biased region" description="Basic and acidic residues" evidence="1">
    <location>
        <begin position="473"/>
        <end position="487"/>
    </location>
</feature>
<feature type="compositionally biased region" description="Basic residues" evidence="1">
    <location>
        <begin position="1"/>
        <end position="11"/>
    </location>
</feature>
<accession>A0A317VU05</accession>
<evidence type="ECO:0000256" key="1">
    <source>
        <dbReference type="SAM" id="MobiDB-lite"/>
    </source>
</evidence>
<sequence length="584" mass="66373">MPRTYSKKKQTRLAFAPISAPPPKKERESDGEQDRRATLRYAHPSLPTLRRGRSRSDKKSLPTGTETKTENPPRQPTPETAAEAPAAPVQESDSDIEVVRSARKPHKQKSRKRKRRGDSEESETLAQTPAKKIVLDDSDDEEDVVVASHRKLRRGKAARPAVVVVDDDDDDDNDGSEEELVSSPVKRKRRNMSADVPQTPRGKMDQDDLDIVEDLDYLQDSVVRDTRTRGRVANSARAQRQAHLDALRRRRAGKTTESSSEEEEEKSNRPSSNAESSESSDAESDASNEPEKPTTKPRLRNRQEESDIESAIGENDDLDRYEDDFVIEDENDPLGAPTGLEDIPFEFTRHAYKQSKDYFQDTVEWMVHNQLNPAFPRTSPVYKVAFSKIEDEVKGRTGSQLVSSVWNANFCRALLARPQIEITSFPTIEGHPCDACNRSGHPASYDIKLYGKAYSLETLEPLSDEDSDDDDADSHAQERDRDGRTLPDENKRFFLGSHCKTKATLAHTLTHWRIHLNEWVTGYLEHEGYLSDESVLERNHWRQSRKNKYATEVVESMIHNGEVKKLWRDFKINLRTARESSTLG</sequence>
<dbReference type="Pfam" id="PF13926">
    <property type="entry name" value="DUF4211"/>
    <property type="match status" value="1"/>
</dbReference>
<dbReference type="VEuPathDB" id="FungiDB:BO70DRAFT_317309"/>
<feature type="compositionally biased region" description="Basic residues" evidence="1">
    <location>
        <begin position="148"/>
        <end position="157"/>
    </location>
</feature>
<proteinExistence type="predicted"/>
<evidence type="ECO:0000313" key="3">
    <source>
        <dbReference type="EMBL" id="PWY77345.1"/>
    </source>
</evidence>
<organism evidence="3 4">
    <name type="scientific">Aspergillus heteromorphus CBS 117.55</name>
    <dbReference type="NCBI Taxonomy" id="1448321"/>
    <lineage>
        <taxon>Eukaryota</taxon>
        <taxon>Fungi</taxon>
        <taxon>Dikarya</taxon>
        <taxon>Ascomycota</taxon>
        <taxon>Pezizomycotina</taxon>
        <taxon>Eurotiomycetes</taxon>
        <taxon>Eurotiomycetidae</taxon>
        <taxon>Eurotiales</taxon>
        <taxon>Aspergillaceae</taxon>
        <taxon>Aspergillus</taxon>
        <taxon>Aspergillus subgen. Circumdati</taxon>
    </lineage>
</organism>
<dbReference type="STRING" id="1448321.A0A317VU05"/>